<dbReference type="EMBL" id="ML769630">
    <property type="protein sequence ID" value="KAE9391274.1"/>
    <property type="molecule type" value="Genomic_DNA"/>
</dbReference>
<reference evidence="2" key="1">
    <citation type="journal article" date="2019" name="Environ. Microbiol.">
        <title>Fungal ecological strategies reflected in gene transcription - a case study of two litter decomposers.</title>
        <authorList>
            <person name="Barbi F."/>
            <person name="Kohler A."/>
            <person name="Barry K."/>
            <person name="Baskaran P."/>
            <person name="Daum C."/>
            <person name="Fauchery L."/>
            <person name="Ihrmark K."/>
            <person name="Kuo A."/>
            <person name="LaButti K."/>
            <person name="Lipzen A."/>
            <person name="Morin E."/>
            <person name="Grigoriev I.V."/>
            <person name="Henrissat B."/>
            <person name="Lindahl B."/>
            <person name="Martin F."/>
        </authorList>
    </citation>
    <scope>NUCLEOTIDE SEQUENCE</scope>
    <source>
        <strain evidence="2">JB14</strain>
    </source>
</reference>
<evidence type="ECO:0000313" key="3">
    <source>
        <dbReference type="Proteomes" id="UP000799118"/>
    </source>
</evidence>
<keyword evidence="3" id="KW-1185">Reference proteome</keyword>
<dbReference type="OrthoDB" id="10686208at2759"/>
<proteinExistence type="predicted"/>
<accession>A0A6A4H1N6</accession>
<dbReference type="AlphaFoldDB" id="A0A6A4H1N6"/>
<gene>
    <name evidence="2" type="ORF">BT96DRAFT_1001493</name>
</gene>
<evidence type="ECO:0000256" key="1">
    <source>
        <dbReference type="SAM" id="MobiDB-lite"/>
    </source>
</evidence>
<feature type="region of interest" description="Disordered" evidence="1">
    <location>
        <begin position="483"/>
        <end position="526"/>
    </location>
</feature>
<evidence type="ECO:0000313" key="2">
    <source>
        <dbReference type="EMBL" id="KAE9391274.1"/>
    </source>
</evidence>
<name>A0A6A4H1N6_9AGAR</name>
<dbReference type="Proteomes" id="UP000799118">
    <property type="component" value="Unassembled WGS sequence"/>
</dbReference>
<organism evidence="2 3">
    <name type="scientific">Gymnopus androsaceus JB14</name>
    <dbReference type="NCBI Taxonomy" id="1447944"/>
    <lineage>
        <taxon>Eukaryota</taxon>
        <taxon>Fungi</taxon>
        <taxon>Dikarya</taxon>
        <taxon>Basidiomycota</taxon>
        <taxon>Agaricomycotina</taxon>
        <taxon>Agaricomycetes</taxon>
        <taxon>Agaricomycetidae</taxon>
        <taxon>Agaricales</taxon>
        <taxon>Marasmiineae</taxon>
        <taxon>Omphalotaceae</taxon>
        <taxon>Gymnopus</taxon>
    </lineage>
</organism>
<feature type="compositionally biased region" description="Low complexity" evidence="1">
    <location>
        <begin position="493"/>
        <end position="503"/>
    </location>
</feature>
<protein>
    <submittedName>
        <fullName evidence="2">Uncharacterized protein</fullName>
    </submittedName>
</protein>
<sequence>MVPFSDNQRPSMSKSGCGAAGLGVSTTKPASVGLHNQLALSTIAISEDQKELYEEHIWFLHVVILQGLPAIFDLMAPTLMAYRAKYNVKKLPVWAATFSLRLQELCKKVFEADPLIRCAFIGEERPLQLYNAIFTPRKFLEAKFLNFIQFKISYSETLLEVPQGHHFPQKILYKTRWMVTIPPENQPYAFHRYPTDSSRFNPTNDPLDNNHCFRDITPPLVKAPTGDSSPPMRLFNDDAGSDMEFVGQAPPSLGKLHPSLFMGPRGLEPTPINPRFAYSTTNTKSPGFDGFPKLEGGRVNTSLLHYNSIFTRGGAGPEKRVVVPQTTTSQLCCKLFQKPKTHHAEGSSPARPFITLKDYPDHRIQLQKQADAIEVLAKVKCALSILHPTCEQALVYLHYPASLKVTSQTEYQELYKTLLDLVAPVHQQQKLNLLKKPQFSKKDGSSWRSIREDEGVVEVPAPPKVASTSATPICTRPRAHVATAPNSHHWRESPSPSSSCPNSTAGVEARKGKRTRLNDNASNFRRPKTSGENIFHSLIEAIVQTGNAPLIEDVTPQMVGPWDCEIPETIGYFAAGGAEVPYKVIAYEQFFVFYGYRGSFTQFLAFTGNFSFTIQWLSKWYISSLNRASHNCFLDRELPFSPAPAINLSYPSDWIPSHEFCPFCEEASVQCLWYRTSSFHEVTGQFLSYGDLCDAGYTDFPFPQHLQQIQELCASLENNFPQSDRCNCHSGELMESFLDYSWVCNVLVSYPSQPTAQTLELVVDLPGPNSPLLVTHQFYPTIHCPDHVEVFYDPATWKYYNSRSSYPFTSPALLDEVRPSVKPVLHHPKLHPVQPSNFQPDEFSQRMAKTLSANKESWPNFQEWKFAREVYINWSDPQKVVDIFDSRQFPCLYQHGRIFFGGEAAFALLQTCPPFKVHHPPLLIKKLTSLLGSQSCLPLLSVRPMYQQLSPGDEVLITEIASHFNSTVVRADLAEVQDKHLKQALNSLEGYLELNPSVEDIQYGLLNCYRLDFIYCRGMAKHFHDEAKHSLQLFIGQHKSMMKKGYPLPQIDLDRLPKFIKSLVQLTDAMETDGN</sequence>